<sequence length="88" mass="9561">MFKRRVHGPRRAGPDESSMTMKTMKTMKTCRPEAPGPEAVCVVQMPGPVPRAFPPASGTPPTTLRWLLDSSHSAPLAVRLLPRRSAGL</sequence>
<accession>A0A4Z2E2L0</accession>
<name>A0A4Z2E2L0_9TELE</name>
<reference evidence="2 3" key="1">
    <citation type="submission" date="2019-03" db="EMBL/GenBank/DDBJ databases">
        <title>First draft genome of Liparis tanakae, snailfish: a comprehensive survey of snailfish specific genes.</title>
        <authorList>
            <person name="Kim W."/>
            <person name="Song I."/>
            <person name="Jeong J.-H."/>
            <person name="Kim D."/>
            <person name="Kim S."/>
            <person name="Ryu S."/>
            <person name="Song J.Y."/>
            <person name="Lee S.K."/>
        </authorList>
    </citation>
    <scope>NUCLEOTIDE SEQUENCE [LARGE SCALE GENOMIC DNA]</scope>
    <source>
        <tissue evidence="2">Muscle</tissue>
    </source>
</reference>
<evidence type="ECO:0000256" key="1">
    <source>
        <dbReference type="SAM" id="MobiDB-lite"/>
    </source>
</evidence>
<evidence type="ECO:0000313" key="2">
    <source>
        <dbReference type="EMBL" id="TNN23146.1"/>
    </source>
</evidence>
<dbReference type="Proteomes" id="UP000314294">
    <property type="component" value="Unassembled WGS sequence"/>
</dbReference>
<evidence type="ECO:0000313" key="3">
    <source>
        <dbReference type="Proteomes" id="UP000314294"/>
    </source>
</evidence>
<proteinExistence type="predicted"/>
<feature type="region of interest" description="Disordered" evidence="1">
    <location>
        <begin position="1"/>
        <end position="35"/>
    </location>
</feature>
<dbReference type="EMBL" id="SRLO01019586">
    <property type="protein sequence ID" value="TNN23146.1"/>
    <property type="molecule type" value="Genomic_DNA"/>
</dbReference>
<feature type="compositionally biased region" description="Basic residues" evidence="1">
    <location>
        <begin position="1"/>
        <end position="10"/>
    </location>
</feature>
<dbReference type="AlphaFoldDB" id="A0A4Z2E2L0"/>
<organism evidence="2 3">
    <name type="scientific">Liparis tanakae</name>
    <name type="common">Tanaka's snailfish</name>
    <dbReference type="NCBI Taxonomy" id="230148"/>
    <lineage>
        <taxon>Eukaryota</taxon>
        <taxon>Metazoa</taxon>
        <taxon>Chordata</taxon>
        <taxon>Craniata</taxon>
        <taxon>Vertebrata</taxon>
        <taxon>Euteleostomi</taxon>
        <taxon>Actinopterygii</taxon>
        <taxon>Neopterygii</taxon>
        <taxon>Teleostei</taxon>
        <taxon>Neoteleostei</taxon>
        <taxon>Acanthomorphata</taxon>
        <taxon>Eupercaria</taxon>
        <taxon>Perciformes</taxon>
        <taxon>Cottioidei</taxon>
        <taxon>Cottales</taxon>
        <taxon>Liparidae</taxon>
        <taxon>Liparis</taxon>
    </lineage>
</organism>
<comment type="caution">
    <text evidence="2">The sequence shown here is derived from an EMBL/GenBank/DDBJ whole genome shotgun (WGS) entry which is preliminary data.</text>
</comment>
<feature type="compositionally biased region" description="Low complexity" evidence="1">
    <location>
        <begin position="19"/>
        <end position="29"/>
    </location>
</feature>
<gene>
    <name evidence="2" type="ORF">EYF80_066736</name>
</gene>
<protein>
    <submittedName>
        <fullName evidence="2">Uncharacterized protein</fullName>
    </submittedName>
</protein>
<keyword evidence="3" id="KW-1185">Reference proteome</keyword>